<dbReference type="KEGG" id="crie:AK829_07165"/>
<sequence length="219" mass="23990">MSMLSPLMQDPASPRLTVYDEALGTRMEFSGQTLENWANKVANMLIEEFDVEPGSQVHIDLPASWQSAAIALGTYNAQSFPLFDAPLSPPTVTFTTTERASLWTEVPDVVVVSNDPFGRGVVESGGELPFGTVDFGPTVRFYGDQYYGESADLSDFARAEFGPHRYLAHPWTTREEFEYNVLAPLAAGGSVVVATGLIPAERLEHITQVEKVTHFLTAD</sequence>
<evidence type="ECO:0000313" key="2">
    <source>
        <dbReference type="Proteomes" id="UP000060016"/>
    </source>
</evidence>
<accession>A0A0K1RC17</accession>
<dbReference type="InterPro" id="IPR017523">
    <property type="entry name" value="Rv3268"/>
</dbReference>
<dbReference type="RefSeq" id="WP_052205241.1">
    <property type="nucleotide sequence ID" value="NZ_CALUAC010000026.1"/>
</dbReference>
<dbReference type="PATRIC" id="fig|156976.3.peg.1429"/>
<protein>
    <recommendedName>
        <fullName evidence="3">TIGR03089 family protein</fullName>
    </recommendedName>
</protein>
<proteinExistence type="predicted"/>
<dbReference type="Proteomes" id="UP000060016">
    <property type="component" value="Chromosome"/>
</dbReference>
<dbReference type="NCBIfam" id="TIGR03089">
    <property type="entry name" value="TIGR03089 family protein"/>
    <property type="match status" value="1"/>
</dbReference>
<keyword evidence="2" id="KW-1185">Reference proteome</keyword>
<name>A0A0K1RC17_9CORY</name>
<dbReference type="AlphaFoldDB" id="A0A0K1RC17"/>
<evidence type="ECO:0008006" key="3">
    <source>
        <dbReference type="Google" id="ProtNLM"/>
    </source>
</evidence>
<organism evidence="1 2">
    <name type="scientific">Corynebacterium riegelii</name>
    <dbReference type="NCBI Taxonomy" id="156976"/>
    <lineage>
        <taxon>Bacteria</taxon>
        <taxon>Bacillati</taxon>
        <taxon>Actinomycetota</taxon>
        <taxon>Actinomycetes</taxon>
        <taxon>Mycobacteriales</taxon>
        <taxon>Corynebacteriaceae</taxon>
        <taxon>Corynebacterium</taxon>
    </lineage>
</organism>
<dbReference type="EMBL" id="CP012342">
    <property type="protein sequence ID" value="AKV58977.1"/>
    <property type="molecule type" value="Genomic_DNA"/>
</dbReference>
<dbReference type="STRING" id="156976.AK829_07165"/>
<dbReference type="SUPFAM" id="SSF56801">
    <property type="entry name" value="Acetyl-CoA synthetase-like"/>
    <property type="match status" value="1"/>
</dbReference>
<reference evidence="1 2" key="1">
    <citation type="submission" date="2015-08" db="EMBL/GenBank/DDBJ databases">
        <authorList>
            <person name="Babu N.S."/>
            <person name="Beckwith C.J."/>
            <person name="Beseler K.G."/>
            <person name="Brison A."/>
            <person name="Carone J.V."/>
            <person name="Caskin T.P."/>
            <person name="Diamond M."/>
            <person name="Durham M.E."/>
            <person name="Foxe J.M."/>
            <person name="Go M."/>
            <person name="Henderson B.A."/>
            <person name="Jones I.B."/>
            <person name="McGettigan J.A."/>
            <person name="Micheletti S.J."/>
            <person name="Nasrallah M.E."/>
            <person name="Ortiz D."/>
            <person name="Piller C.R."/>
            <person name="Privatt S.R."/>
            <person name="Schneider S.L."/>
            <person name="Sharp S."/>
            <person name="Smith T.C."/>
            <person name="Stanton J.D."/>
            <person name="Ullery H.E."/>
            <person name="Wilson R.J."/>
            <person name="Serrano M.G."/>
            <person name="Buck G."/>
            <person name="Lee V."/>
            <person name="Wang Y."/>
            <person name="Carvalho R."/>
            <person name="Voegtly L."/>
            <person name="Shi R."/>
            <person name="Duckworth R."/>
            <person name="Johnson A."/>
            <person name="Loviza R."/>
            <person name="Walstead R."/>
            <person name="Shah Z."/>
            <person name="Kiflezghi M."/>
            <person name="Wade K."/>
            <person name="Ball S.L."/>
            <person name="Bradley K.W."/>
            <person name="Asai D.J."/>
            <person name="Bowman C.A."/>
            <person name="Russell D.A."/>
            <person name="Pope W.H."/>
            <person name="Jacobs-Sera D."/>
            <person name="Hendrix R.W."/>
            <person name="Hatfull G.F."/>
        </authorList>
    </citation>
    <scope>NUCLEOTIDE SEQUENCE [LARGE SCALE GENOMIC DNA]</scope>
    <source>
        <strain evidence="1 2">PUDD_83A45</strain>
    </source>
</reference>
<evidence type="ECO:0000313" key="1">
    <source>
        <dbReference type="EMBL" id="AKV58977.1"/>
    </source>
</evidence>
<gene>
    <name evidence="1" type="ORF">AK829_07165</name>
</gene>